<reference evidence="3 4" key="1">
    <citation type="submission" date="2016-11" db="EMBL/GenBank/DDBJ databases">
        <authorList>
            <person name="Jaros S."/>
            <person name="Januszkiewicz K."/>
            <person name="Wedrychowicz H."/>
        </authorList>
    </citation>
    <scope>NUCLEOTIDE SEQUENCE [LARGE SCALE GENOMIC DNA]</scope>
    <source>
        <strain evidence="3 4">DSM 4740</strain>
    </source>
</reference>
<reference evidence="2 5" key="2">
    <citation type="submission" date="2019-07" db="EMBL/GenBank/DDBJ databases">
        <title>Whole genome shotgun sequence of Halomonas cupida NBRC 102219.</title>
        <authorList>
            <person name="Hosoyama A."/>
            <person name="Uohara A."/>
            <person name="Ohji S."/>
            <person name="Ichikawa N."/>
        </authorList>
    </citation>
    <scope>NUCLEOTIDE SEQUENCE [LARGE SCALE GENOMIC DNA]</scope>
    <source>
        <strain evidence="2 5">NBRC 102219</strain>
    </source>
</reference>
<evidence type="ECO:0000313" key="5">
    <source>
        <dbReference type="Proteomes" id="UP000321726"/>
    </source>
</evidence>
<dbReference type="EMBL" id="FRCA01000001">
    <property type="protein sequence ID" value="SHL34826.1"/>
    <property type="molecule type" value="Genomic_DNA"/>
</dbReference>
<name>A0A1M6ZWN7_9GAMM</name>
<keyword evidence="5" id="KW-1185">Reference proteome</keyword>
<accession>A0A1M6ZWN7</accession>
<gene>
    <name evidence="2" type="ORF">HCU01_05690</name>
    <name evidence="3" type="ORF">SAMN05660971_00272</name>
</gene>
<evidence type="ECO:0000313" key="2">
    <source>
        <dbReference type="EMBL" id="GEN22620.1"/>
    </source>
</evidence>
<dbReference type="Proteomes" id="UP000321726">
    <property type="component" value="Unassembled WGS sequence"/>
</dbReference>
<dbReference type="AlphaFoldDB" id="A0A1M6ZWN7"/>
<evidence type="ECO:0000313" key="3">
    <source>
        <dbReference type="EMBL" id="SHL34826.1"/>
    </source>
</evidence>
<proteinExistence type="predicted"/>
<dbReference type="InterPro" id="IPR000182">
    <property type="entry name" value="GNAT_dom"/>
</dbReference>
<evidence type="ECO:0000259" key="1">
    <source>
        <dbReference type="PROSITE" id="PS51186"/>
    </source>
</evidence>
<dbReference type="PROSITE" id="PS51186">
    <property type="entry name" value="GNAT"/>
    <property type="match status" value="1"/>
</dbReference>
<keyword evidence="3" id="KW-0808">Transferase</keyword>
<protein>
    <submittedName>
        <fullName evidence="2">N-acetyltransferase</fullName>
    </submittedName>
    <submittedName>
        <fullName evidence="3">Putative acetyltransferase</fullName>
    </submittedName>
</protein>
<dbReference type="CDD" id="cd04301">
    <property type="entry name" value="NAT_SF"/>
    <property type="match status" value="1"/>
</dbReference>
<dbReference type="GO" id="GO:0016747">
    <property type="term" value="F:acyltransferase activity, transferring groups other than amino-acyl groups"/>
    <property type="evidence" value="ECO:0007669"/>
    <property type="project" value="InterPro"/>
</dbReference>
<dbReference type="Gene3D" id="3.40.630.30">
    <property type="match status" value="1"/>
</dbReference>
<dbReference type="Proteomes" id="UP000184123">
    <property type="component" value="Unassembled WGS sequence"/>
</dbReference>
<dbReference type="EMBL" id="BJXU01000017">
    <property type="protein sequence ID" value="GEN22620.1"/>
    <property type="molecule type" value="Genomic_DNA"/>
</dbReference>
<dbReference type="Pfam" id="PF13508">
    <property type="entry name" value="Acetyltransf_7"/>
    <property type="match status" value="1"/>
</dbReference>
<evidence type="ECO:0000313" key="4">
    <source>
        <dbReference type="Proteomes" id="UP000184123"/>
    </source>
</evidence>
<dbReference type="InterPro" id="IPR016181">
    <property type="entry name" value="Acyl_CoA_acyltransferase"/>
</dbReference>
<dbReference type="OrthoDB" id="9797178at2"/>
<organism evidence="3 4">
    <name type="scientific">Halomonas cupida</name>
    <dbReference type="NCBI Taxonomy" id="44933"/>
    <lineage>
        <taxon>Bacteria</taxon>
        <taxon>Pseudomonadati</taxon>
        <taxon>Pseudomonadota</taxon>
        <taxon>Gammaproteobacteria</taxon>
        <taxon>Oceanospirillales</taxon>
        <taxon>Halomonadaceae</taxon>
        <taxon>Halomonas</taxon>
    </lineage>
</organism>
<dbReference type="RefSeq" id="WP_073433225.1">
    <property type="nucleotide sequence ID" value="NZ_BJXU01000017.1"/>
</dbReference>
<dbReference type="SUPFAM" id="SSF55729">
    <property type="entry name" value="Acyl-CoA N-acyltransferases (Nat)"/>
    <property type="match status" value="1"/>
</dbReference>
<sequence>MATPAGVDEICIRIERPDDVATIQRITGQAFAQVAHASGSEARIIDSLREAGVLLSWVAESAEGGVVGQVSLSPVWIGDSSEGWFGLGPIAVDPQYQRRGVGSRLVETAMSYLRSIGACGCILIGDPGWYRRFGFLPAPDMHFAEVSAPWLMVLPFVEDWPRGEVHYHPAFMSALA</sequence>
<dbReference type="STRING" id="44933.SAMN05660971_00272"/>
<feature type="domain" description="N-acetyltransferase" evidence="1">
    <location>
        <begin position="10"/>
        <end position="157"/>
    </location>
</feature>